<name>A0A5B7IKI6_PORTR</name>
<dbReference type="AlphaFoldDB" id="A0A5B7IKI6"/>
<sequence length="170" mass="18250">MSSGGSKIKNFPVTEAAALASRASERVVVVVVAERRQLGGRSWGGSGLEGWREGWSPGERESMGDRELSANSNRERRGEREREREKALAGPRQRALVRLGGPATSCGPSPSRRSGPPPPTAIRPHKFPVWPTDGGDANTPGKLAQQTGSAHLTCQIFSGPMISYTEEFIS</sequence>
<evidence type="ECO:0000256" key="1">
    <source>
        <dbReference type="SAM" id="MobiDB-lite"/>
    </source>
</evidence>
<keyword evidence="3" id="KW-1185">Reference proteome</keyword>
<dbReference type="Proteomes" id="UP000324222">
    <property type="component" value="Unassembled WGS sequence"/>
</dbReference>
<accession>A0A5B7IKI6</accession>
<feature type="region of interest" description="Disordered" evidence="1">
    <location>
        <begin position="39"/>
        <end position="121"/>
    </location>
</feature>
<feature type="compositionally biased region" description="Basic and acidic residues" evidence="1">
    <location>
        <begin position="58"/>
        <end position="87"/>
    </location>
</feature>
<gene>
    <name evidence="2" type="ORF">E2C01_080779</name>
</gene>
<reference evidence="2 3" key="1">
    <citation type="submission" date="2019-05" db="EMBL/GenBank/DDBJ databases">
        <title>Another draft genome of Portunus trituberculatus and its Hox gene families provides insights of decapod evolution.</title>
        <authorList>
            <person name="Jeong J.-H."/>
            <person name="Song I."/>
            <person name="Kim S."/>
            <person name="Choi T."/>
            <person name="Kim D."/>
            <person name="Ryu S."/>
            <person name="Kim W."/>
        </authorList>
    </citation>
    <scope>NUCLEOTIDE SEQUENCE [LARGE SCALE GENOMIC DNA]</scope>
    <source>
        <tissue evidence="2">Muscle</tissue>
    </source>
</reference>
<proteinExistence type="predicted"/>
<evidence type="ECO:0000313" key="2">
    <source>
        <dbReference type="EMBL" id="MPC85971.1"/>
    </source>
</evidence>
<protein>
    <submittedName>
        <fullName evidence="2">Uncharacterized protein</fullName>
    </submittedName>
</protein>
<evidence type="ECO:0000313" key="3">
    <source>
        <dbReference type="Proteomes" id="UP000324222"/>
    </source>
</evidence>
<comment type="caution">
    <text evidence="2">The sequence shown here is derived from an EMBL/GenBank/DDBJ whole genome shotgun (WGS) entry which is preliminary data.</text>
</comment>
<dbReference type="EMBL" id="VSRR010070163">
    <property type="protein sequence ID" value="MPC85971.1"/>
    <property type="molecule type" value="Genomic_DNA"/>
</dbReference>
<organism evidence="2 3">
    <name type="scientific">Portunus trituberculatus</name>
    <name type="common">Swimming crab</name>
    <name type="synonym">Neptunus trituberculatus</name>
    <dbReference type="NCBI Taxonomy" id="210409"/>
    <lineage>
        <taxon>Eukaryota</taxon>
        <taxon>Metazoa</taxon>
        <taxon>Ecdysozoa</taxon>
        <taxon>Arthropoda</taxon>
        <taxon>Crustacea</taxon>
        <taxon>Multicrustacea</taxon>
        <taxon>Malacostraca</taxon>
        <taxon>Eumalacostraca</taxon>
        <taxon>Eucarida</taxon>
        <taxon>Decapoda</taxon>
        <taxon>Pleocyemata</taxon>
        <taxon>Brachyura</taxon>
        <taxon>Eubrachyura</taxon>
        <taxon>Portunoidea</taxon>
        <taxon>Portunidae</taxon>
        <taxon>Portuninae</taxon>
        <taxon>Portunus</taxon>
    </lineage>
</organism>